<feature type="domain" description="DUF6534" evidence="2">
    <location>
        <begin position="150"/>
        <end position="236"/>
    </location>
</feature>
<dbReference type="EMBL" id="KN832573">
    <property type="protein sequence ID" value="KII83876.1"/>
    <property type="molecule type" value="Genomic_DNA"/>
</dbReference>
<name>A0A0C9SKK1_PLICR</name>
<proteinExistence type="predicted"/>
<dbReference type="Proteomes" id="UP000053263">
    <property type="component" value="Unassembled WGS sequence"/>
</dbReference>
<dbReference type="AlphaFoldDB" id="A0A0C9SKK1"/>
<dbReference type="PANTHER" id="PTHR40465:SF1">
    <property type="entry name" value="DUF6534 DOMAIN-CONTAINING PROTEIN"/>
    <property type="match status" value="1"/>
</dbReference>
<feature type="transmembrane region" description="Helical" evidence="1">
    <location>
        <begin position="72"/>
        <end position="90"/>
    </location>
</feature>
<organism evidence="3 4">
    <name type="scientific">Plicaturopsis crispa FD-325 SS-3</name>
    <dbReference type="NCBI Taxonomy" id="944288"/>
    <lineage>
        <taxon>Eukaryota</taxon>
        <taxon>Fungi</taxon>
        <taxon>Dikarya</taxon>
        <taxon>Basidiomycota</taxon>
        <taxon>Agaricomycotina</taxon>
        <taxon>Agaricomycetes</taxon>
        <taxon>Agaricomycetidae</taxon>
        <taxon>Amylocorticiales</taxon>
        <taxon>Amylocorticiaceae</taxon>
        <taxon>Plicatura</taxon>
        <taxon>Plicaturopsis crispa</taxon>
    </lineage>
</organism>
<gene>
    <name evidence="3" type="ORF">PLICRDRAFT_179913</name>
</gene>
<evidence type="ECO:0000259" key="2">
    <source>
        <dbReference type="Pfam" id="PF20152"/>
    </source>
</evidence>
<feature type="transmembrane region" description="Helical" evidence="1">
    <location>
        <begin position="211"/>
        <end position="232"/>
    </location>
</feature>
<evidence type="ECO:0000256" key="1">
    <source>
        <dbReference type="SAM" id="Phobius"/>
    </source>
</evidence>
<feature type="transmembrane region" description="Helical" evidence="1">
    <location>
        <begin position="102"/>
        <end position="132"/>
    </location>
</feature>
<dbReference type="InterPro" id="IPR045339">
    <property type="entry name" value="DUF6534"/>
</dbReference>
<accession>A0A0C9SKK1</accession>
<dbReference type="OrthoDB" id="2535105at2759"/>
<keyword evidence="1" id="KW-0812">Transmembrane</keyword>
<evidence type="ECO:0000313" key="3">
    <source>
        <dbReference type="EMBL" id="KII83876.1"/>
    </source>
</evidence>
<reference evidence="3 4" key="1">
    <citation type="submission" date="2014-06" db="EMBL/GenBank/DDBJ databases">
        <title>Evolutionary Origins and Diversification of the Mycorrhizal Mutualists.</title>
        <authorList>
            <consortium name="DOE Joint Genome Institute"/>
            <consortium name="Mycorrhizal Genomics Consortium"/>
            <person name="Kohler A."/>
            <person name="Kuo A."/>
            <person name="Nagy L.G."/>
            <person name="Floudas D."/>
            <person name="Copeland A."/>
            <person name="Barry K.W."/>
            <person name="Cichocki N."/>
            <person name="Veneault-Fourrey C."/>
            <person name="LaButti K."/>
            <person name="Lindquist E.A."/>
            <person name="Lipzen A."/>
            <person name="Lundell T."/>
            <person name="Morin E."/>
            <person name="Murat C."/>
            <person name="Riley R."/>
            <person name="Ohm R."/>
            <person name="Sun H."/>
            <person name="Tunlid A."/>
            <person name="Henrissat B."/>
            <person name="Grigoriev I.V."/>
            <person name="Hibbett D.S."/>
            <person name="Martin F."/>
        </authorList>
    </citation>
    <scope>NUCLEOTIDE SEQUENCE [LARGE SCALE GENOMIC DNA]</scope>
    <source>
        <strain evidence="3 4">FD-325 SS-3</strain>
    </source>
</reference>
<dbReference type="HOGENOM" id="CLU_046025_0_1_1"/>
<protein>
    <submittedName>
        <fullName evidence="3">Unplaced genomic scaffold PLICRscaffold_20, whole genome shotgun sequence</fullName>
    </submittedName>
</protein>
<evidence type="ECO:0000313" key="4">
    <source>
        <dbReference type="Proteomes" id="UP000053263"/>
    </source>
</evidence>
<dbReference type="PANTHER" id="PTHR40465">
    <property type="entry name" value="CHROMOSOME 1, WHOLE GENOME SHOTGUN SEQUENCE"/>
    <property type="match status" value="1"/>
</dbReference>
<feature type="transmembrane region" description="Helical" evidence="1">
    <location>
        <begin position="185"/>
        <end position="205"/>
    </location>
</feature>
<feature type="transmembrane region" description="Helical" evidence="1">
    <location>
        <begin position="138"/>
        <end position="164"/>
    </location>
</feature>
<dbReference type="Pfam" id="PF20152">
    <property type="entry name" value="DUF6534"/>
    <property type="match status" value="1"/>
</dbReference>
<keyword evidence="1" id="KW-0472">Membrane</keyword>
<feature type="transmembrane region" description="Helical" evidence="1">
    <location>
        <begin position="21"/>
        <end position="44"/>
    </location>
</feature>
<keyword evidence="1" id="KW-1133">Transmembrane helix</keyword>
<sequence length="296" mass="32611">MSQPSPLEILQAFDPHPTLGALEIGVIISSCLFGILSAQCWMYFDNFPKDSWKMKTLQYGNPLALAKTPTTLNASTLLSGFIGPLVQAIFTARVYRFSGRIFLPAVCWLVSFLRLVGSLVMGVEAITMISVVQFEDDWGWLVTTILSLGAAVDVVIALALCYYLRDKRDIAFDRTTRMVDKLMKWAIETGAVSSLLAISVAIAFSVMRDNFVWIALYTFLARCFSNSLLATLNGRVHLREVSVASPSTGSIQRRMGHSGSKPGITSPIEISIERSRVMESTTPEFYSMDAASGLRL</sequence>
<keyword evidence="4" id="KW-1185">Reference proteome</keyword>